<accession>A0A517NF99</accession>
<dbReference type="RefSeq" id="WP_246145935.1">
    <property type="nucleotide sequence ID" value="NZ_CP036525.1"/>
</dbReference>
<feature type="signal peptide" evidence="1">
    <location>
        <begin position="1"/>
        <end position="26"/>
    </location>
</feature>
<sequence length="256" mass="28432" precursor="true">MMVACAVRQWGLVTCLAVVMVAQIQAADADQAGGDSSAVVRRLPASSQQFFDRFESELTTKWPKNRTMNIVFHGHSVPAGYFRDGRVHTFDAYPTLYHQQLCQQYPLALIDVGVTAIGGEHSVQGAKRFAEDVLARRPDLVFIDYGLNDRRVGLDAAGNAWRQMIRAGQAAGVQVVLLTPTPDSHEEITDDHTPLSLHAKQIRQIGTEWDVPVVDSYAAFQQLVIDGNDVNDYLSQPNHPNREGHEVVTRLLLELF</sequence>
<proteinExistence type="predicted"/>
<dbReference type="Proteomes" id="UP000318538">
    <property type="component" value="Chromosome"/>
</dbReference>
<name>A0A517NF99_9BACT</name>
<dbReference type="PANTHER" id="PTHR30383:SF5">
    <property type="entry name" value="SGNH HYDROLASE-TYPE ESTERASE DOMAIN-CONTAINING PROTEIN"/>
    <property type="match status" value="1"/>
</dbReference>
<dbReference type="GO" id="GO:0004622">
    <property type="term" value="F:phosphatidylcholine lysophospholipase activity"/>
    <property type="evidence" value="ECO:0007669"/>
    <property type="project" value="TreeGrafter"/>
</dbReference>
<evidence type="ECO:0000313" key="3">
    <source>
        <dbReference type="EMBL" id="QDT05803.1"/>
    </source>
</evidence>
<dbReference type="AlphaFoldDB" id="A0A517NF99"/>
<dbReference type="Pfam" id="PF13472">
    <property type="entry name" value="Lipase_GDSL_2"/>
    <property type="match status" value="1"/>
</dbReference>
<dbReference type="EMBL" id="CP036525">
    <property type="protein sequence ID" value="QDT05803.1"/>
    <property type="molecule type" value="Genomic_DNA"/>
</dbReference>
<reference evidence="3 4" key="1">
    <citation type="submission" date="2019-02" db="EMBL/GenBank/DDBJ databases">
        <title>Deep-cultivation of Planctomycetes and their phenomic and genomic characterization uncovers novel biology.</title>
        <authorList>
            <person name="Wiegand S."/>
            <person name="Jogler M."/>
            <person name="Boedeker C."/>
            <person name="Pinto D."/>
            <person name="Vollmers J."/>
            <person name="Rivas-Marin E."/>
            <person name="Kohn T."/>
            <person name="Peeters S.H."/>
            <person name="Heuer A."/>
            <person name="Rast P."/>
            <person name="Oberbeckmann S."/>
            <person name="Bunk B."/>
            <person name="Jeske O."/>
            <person name="Meyerdierks A."/>
            <person name="Storesund J.E."/>
            <person name="Kallscheuer N."/>
            <person name="Luecker S."/>
            <person name="Lage O.M."/>
            <person name="Pohl T."/>
            <person name="Merkel B.J."/>
            <person name="Hornburger P."/>
            <person name="Mueller R.-W."/>
            <person name="Bruemmer F."/>
            <person name="Labrenz M."/>
            <person name="Spormann A.M."/>
            <person name="Op den Camp H."/>
            <person name="Overmann J."/>
            <person name="Amann R."/>
            <person name="Jetten M.S.M."/>
            <person name="Mascher T."/>
            <person name="Medema M.H."/>
            <person name="Devos D.P."/>
            <person name="Kaster A.-K."/>
            <person name="Ovreas L."/>
            <person name="Rohde M."/>
            <person name="Galperin M.Y."/>
            <person name="Jogler C."/>
        </authorList>
    </citation>
    <scope>NUCLEOTIDE SEQUENCE [LARGE SCALE GENOMIC DNA]</scope>
    <source>
        <strain evidence="3 4">K22_7</strain>
    </source>
</reference>
<dbReference type="Gene3D" id="3.40.50.1110">
    <property type="entry name" value="SGNH hydrolase"/>
    <property type="match status" value="1"/>
</dbReference>
<evidence type="ECO:0000256" key="1">
    <source>
        <dbReference type="SAM" id="SignalP"/>
    </source>
</evidence>
<dbReference type="KEGG" id="rlc:K227x_42080"/>
<dbReference type="InterPro" id="IPR036514">
    <property type="entry name" value="SGNH_hydro_sf"/>
</dbReference>
<gene>
    <name evidence="3" type="ORF">K227x_42080</name>
</gene>
<dbReference type="InterPro" id="IPR051532">
    <property type="entry name" value="Ester_Hydrolysis_Enzymes"/>
</dbReference>
<keyword evidence="4" id="KW-1185">Reference proteome</keyword>
<dbReference type="CDD" id="cd00229">
    <property type="entry name" value="SGNH_hydrolase"/>
    <property type="match status" value="1"/>
</dbReference>
<organism evidence="3 4">
    <name type="scientific">Rubripirellula lacrimiformis</name>
    <dbReference type="NCBI Taxonomy" id="1930273"/>
    <lineage>
        <taxon>Bacteria</taxon>
        <taxon>Pseudomonadati</taxon>
        <taxon>Planctomycetota</taxon>
        <taxon>Planctomycetia</taxon>
        <taxon>Pirellulales</taxon>
        <taxon>Pirellulaceae</taxon>
        <taxon>Rubripirellula</taxon>
    </lineage>
</organism>
<feature type="chain" id="PRO_5021902125" description="SGNH hydrolase-type esterase domain-containing protein" evidence="1">
    <location>
        <begin position="27"/>
        <end position="256"/>
    </location>
</feature>
<evidence type="ECO:0000313" key="4">
    <source>
        <dbReference type="Proteomes" id="UP000318538"/>
    </source>
</evidence>
<dbReference type="SUPFAM" id="SSF52266">
    <property type="entry name" value="SGNH hydrolase"/>
    <property type="match status" value="1"/>
</dbReference>
<evidence type="ECO:0000259" key="2">
    <source>
        <dbReference type="Pfam" id="PF13472"/>
    </source>
</evidence>
<keyword evidence="1" id="KW-0732">Signal</keyword>
<protein>
    <recommendedName>
        <fullName evidence="2">SGNH hydrolase-type esterase domain-containing protein</fullName>
    </recommendedName>
</protein>
<feature type="domain" description="SGNH hydrolase-type esterase" evidence="2">
    <location>
        <begin position="73"/>
        <end position="247"/>
    </location>
</feature>
<dbReference type="PANTHER" id="PTHR30383">
    <property type="entry name" value="THIOESTERASE 1/PROTEASE 1/LYSOPHOSPHOLIPASE L1"/>
    <property type="match status" value="1"/>
</dbReference>
<dbReference type="InterPro" id="IPR013830">
    <property type="entry name" value="SGNH_hydro"/>
</dbReference>